<dbReference type="InterPro" id="IPR036610">
    <property type="entry name" value="PEBP-like_sf"/>
</dbReference>
<dbReference type="OrthoDB" id="2153661at2759"/>
<dbReference type="STRING" id="58919.A0A316Z9S5"/>
<feature type="region of interest" description="Disordered" evidence="1">
    <location>
        <begin position="16"/>
        <end position="60"/>
    </location>
</feature>
<sequence length="379" mass="40872">MSRLLRPSLRHLAARSLQSRAASSSASGTAAAGEAASSRFDGAAPAPSSSTSAWAPALPRGTEPAYDEALEFLAAHRKKLAGRVEELRQQAAGVTDAEEQKRLAAVIRSAEVARDVNDPETRMRFQTQEAVPLSEPVFLHLHQKFWQSGPLPRLLERARTMSVIPDVVPQLTAQVDLRLAFGQGSGYTDHEAGGGDVLAGVHVPVSATATEPTITAVPFHTEERLYTVALIDADAPDAQAQRYTSWCHWLATDVPLSATRTSITVDAGRTLLPYVPAHPARGTDAHRMTLVLVSQEADSAASPAAPSREGFSLAAWLEQARGEAVGLAFWRSKWAEADAAAVSQVWSTYRKDEAEPTYGKPPRQSEYEAVDGSRPSRYF</sequence>
<protein>
    <submittedName>
        <fullName evidence="2">PEBP-like protein</fullName>
    </submittedName>
</protein>
<dbReference type="InterPro" id="IPR008914">
    <property type="entry name" value="PEBP"/>
</dbReference>
<dbReference type="CDD" id="cd00866">
    <property type="entry name" value="PEBP_euk"/>
    <property type="match status" value="1"/>
</dbReference>
<feature type="region of interest" description="Disordered" evidence="1">
    <location>
        <begin position="350"/>
        <end position="379"/>
    </location>
</feature>
<dbReference type="PANTHER" id="PTHR11362:SF82">
    <property type="entry name" value="PHOSPHATIDYLETHANOLAMINE-BINDING PROTEIN 4"/>
    <property type="match status" value="1"/>
</dbReference>
<name>A0A316Z9S5_9BASI</name>
<accession>A0A316Z9S5</accession>
<dbReference type="Gene3D" id="3.90.280.10">
    <property type="entry name" value="PEBP-like"/>
    <property type="match status" value="1"/>
</dbReference>
<reference evidence="2 3" key="1">
    <citation type="journal article" date="2018" name="Mol. Biol. Evol.">
        <title>Broad Genomic Sampling Reveals a Smut Pathogenic Ancestry of the Fungal Clade Ustilaginomycotina.</title>
        <authorList>
            <person name="Kijpornyongpan T."/>
            <person name="Mondo S.J."/>
            <person name="Barry K."/>
            <person name="Sandor L."/>
            <person name="Lee J."/>
            <person name="Lipzen A."/>
            <person name="Pangilinan J."/>
            <person name="LaButti K."/>
            <person name="Hainaut M."/>
            <person name="Henrissat B."/>
            <person name="Grigoriev I.V."/>
            <person name="Spatafora J.W."/>
            <person name="Aime M.C."/>
        </authorList>
    </citation>
    <scope>NUCLEOTIDE SEQUENCE [LARGE SCALE GENOMIC DNA]</scope>
    <source>
        <strain evidence="2 3">MCA 4186</strain>
    </source>
</reference>
<organism evidence="2 3">
    <name type="scientific">Tilletiopsis washingtonensis</name>
    <dbReference type="NCBI Taxonomy" id="58919"/>
    <lineage>
        <taxon>Eukaryota</taxon>
        <taxon>Fungi</taxon>
        <taxon>Dikarya</taxon>
        <taxon>Basidiomycota</taxon>
        <taxon>Ustilaginomycotina</taxon>
        <taxon>Exobasidiomycetes</taxon>
        <taxon>Entylomatales</taxon>
        <taxon>Entylomatales incertae sedis</taxon>
        <taxon>Tilletiopsis</taxon>
    </lineage>
</organism>
<evidence type="ECO:0000313" key="2">
    <source>
        <dbReference type="EMBL" id="PWN97764.1"/>
    </source>
</evidence>
<dbReference type="SUPFAM" id="SSF49777">
    <property type="entry name" value="PEBP-like"/>
    <property type="match status" value="1"/>
</dbReference>
<dbReference type="EMBL" id="KZ819294">
    <property type="protein sequence ID" value="PWN97764.1"/>
    <property type="molecule type" value="Genomic_DNA"/>
</dbReference>
<dbReference type="RefSeq" id="XP_025598043.1">
    <property type="nucleotide sequence ID" value="XM_025740594.1"/>
</dbReference>
<dbReference type="Gene3D" id="1.20.58.1180">
    <property type="match status" value="1"/>
</dbReference>
<dbReference type="PANTHER" id="PTHR11362">
    <property type="entry name" value="PHOSPHATIDYLETHANOLAMINE-BINDING PROTEIN"/>
    <property type="match status" value="1"/>
</dbReference>
<dbReference type="Pfam" id="PF01161">
    <property type="entry name" value="PBP"/>
    <property type="match status" value="1"/>
</dbReference>
<dbReference type="InterPro" id="IPR035810">
    <property type="entry name" value="PEBP_euk"/>
</dbReference>
<gene>
    <name evidence="2" type="ORF">FA09DRAFT_309028</name>
</gene>
<keyword evidence="3" id="KW-1185">Reference proteome</keyword>
<feature type="compositionally biased region" description="Low complexity" evidence="1">
    <location>
        <begin position="16"/>
        <end position="59"/>
    </location>
</feature>
<dbReference type="AlphaFoldDB" id="A0A316Z9S5"/>
<evidence type="ECO:0000256" key="1">
    <source>
        <dbReference type="SAM" id="MobiDB-lite"/>
    </source>
</evidence>
<proteinExistence type="predicted"/>
<dbReference type="GeneID" id="37268140"/>
<evidence type="ECO:0000313" key="3">
    <source>
        <dbReference type="Proteomes" id="UP000245946"/>
    </source>
</evidence>
<dbReference type="Proteomes" id="UP000245946">
    <property type="component" value="Unassembled WGS sequence"/>
</dbReference>